<dbReference type="RefSeq" id="WP_079410181.1">
    <property type="nucleotide sequence ID" value="NZ_MBTG01000005.1"/>
</dbReference>
<name>A0A1V4HPJ3_9BACL</name>
<sequence length="104" mass="11230">MKTDTYNSRFLRKRSTTTMVGAVMAVVLLAGCSNATNEAAPTSASSAPASAPIHILLSHSEFAYAKQAKQDDIYKKELNRLSGFNVNYDRASCMTTRSSCGRSS</sequence>
<dbReference type="AlphaFoldDB" id="A0A1V4HPJ3"/>
<keyword evidence="3" id="KW-1185">Reference proteome</keyword>
<proteinExistence type="predicted"/>
<dbReference type="EMBL" id="MBTG01000005">
    <property type="protein sequence ID" value="OPH60020.1"/>
    <property type="molecule type" value="Genomic_DNA"/>
</dbReference>
<dbReference type="STRING" id="1469647.BC351_19100"/>
<dbReference type="Proteomes" id="UP000190626">
    <property type="component" value="Unassembled WGS sequence"/>
</dbReference>
<feature type="signal peptide" evidence="1">
    <location>
        <begin position="1"/>
        <end position="35"/>
    </location>
</feature>
<evidence type="ECO:0000256" key="1">
    <source>
        <dbReference type="SAM" id="SignalP"/>
    </source>
</evidence>
<comment type="caution">
    <text evidence="2">The sequence shown here is derived from an EMBL/GenBank/DDBJ whole genome shotgun (WGS) entry which is preliminary data.</text>
</comment>
<dbReference type="PROSITE" id="PS51257">
    <property type="entry name" value="PROKAR_LIPOPROTEIN"/>
    <property type="match status" value="1"/>
</dbReference>
<feature type="chain" id="PRO_5012753693" evidence="1">
    <location>
        <begin position="36"/>
        <end position="104"/>
    </location>
</feature>
<protein>
    <submittedName>
        <fullName evidence="2">Uncharacterized protein</fullName>
    </submittedName>
</protein>
<keyword evidence="1" id="KW-0732">Signal</keyword>
<organism evidence="2 3">
    <name type="scientific">Paenibacillus ferrarius</name>
    <dbReference type="NCBI Taxonomy" id="1469647"/>
    <lineage>
        <taxon>Bacteria</taxon>
        <taxon>Bacillati</taxon>
        <taxon>Bacillota</taxon>
        <taxon>Bacilli</taxon>
        <taxon>Bacillales</taxon>
        <taxon>Paenibacillaceae</taxon>
        <taxon>Paenibacillus</taxon>
    </lineage>
</organism>
<evidence type="ECO:0000313" key="2">
    <source>
        <dbReference type="EMBL" id="OPH60020.1"/>
    </source>
</evidence>
<gene>
    <name evidence="2" type="ORF">BC351_19100</name>
</gene>
<reference evidence="3" key="1">
    <citation type="submission" date="2016-07" db="EMBL/GenBank/DDBJ databases">
        <authorList>
            <person name="Florea S."/>
            <person name="Webb J.S."/>
            <person name="Jaromczyk J."/>
            <person name="Schardl C.L."/>
        </authorList>
    </citation>
    <scope>NUCLEOTIDE SEQUENCE [LARGE SCALE GENOMIC DNA]</scope>
    <source>
        <strain evidence="3">CY1</strain>
    </source>
</reference>
<evidence type="ECO:0000313" key="3">
    <source>
        <dbReference type="Proteomes" id="UP000190626"/>
    </source>
</evidence>
<accession>A0A1V4HPJ3</accession>